<name>A0A1M5QW20_9BACT</name>
<protein>
    <submittedName>
        <fullName evidence="1">Uncharacterized protein</fullName>
    </submittedName>
</protein>
<dbReference type="EMBL" id="FQWQ01000002">
    <property type="protein sequence ID" value="SHH17909.1"/>
    <property type="molecule type" value="Genomic_DNA"/>
</dbReference>
<sequence>MLNTTIRKFTIFILLILSMAISIPAMCQPNLGSILFTQKTFRDDLMFFGLFRDLRGTVFLKEDSLVFVVSKKENKRFGFAVHYSQIKSVR</sequence>
<keyword evidence="2" id="KW-1185">Reference proteome</keyword>
<gene>
    <name evidence="1" type="ORF">SAMN04488109_3028</name>
</gene>
<dbReference type="AlphaFoldDB" id="A0A1M5QW20"/>
<reference evidence="1 2" key="1">
    <citation type="submission" date="2016-11" db="EMBL/GenBank/DDBJ databases">
        <authorList>
            <person name="Jaros S."/>
            <person name="Januszkiewicz K."/>
            <person name="Wedrychowicz H."/>
        </authorList>
    </citation>
    <scope>NUCLEOTIDE SEQUENCE [LARGE SCALE GENOMIC DNA]</scope>
    <source>
        <strain evidence="1 2">DSM 24574</strain>
    </source>
</reference>
<organism evidence="1 2">
    <name type="scientific">Chryseolinea serpens</name>
    <dbReference type="NCBI Taxonomy" id="947013"/>
    <lineage>
        <taxon>Bacteria</taxon>
        <taxon>Pseudomonadati</taxon>
        <taxon>Bacteroidota</taxon>
        <taxon>Cytophagia</taxon>
        <taxon>Cytophagales</taxon>
        <taxon>Fulvivirgaceae</taxon>
        <taxon>Chryseolinea</taxon>
    </lineage>
</organism>
<accession>A0A1M5QW20</accession>
<evidence type="ECO:0000313" key="2">
    <source>
        <dbReference type="Proteomes" id="UP000184212"/>
    </source>
</evidence>
<proteinExistence type="predicted"/>
<evidence type="ECO:0000313" key="1">
    <source>
        <dbReference type="EMBL" id="SHH17909.1"/>
    </source>
</evidence>
<dbReference type="Proteomes" id="UP000184212">
    <property type="component" value="Unassembled WGS sequence"/>
</dbReference>